<dbReference type="KEGG" id="barh:WN72_40615"/>
<dbReference type="Gene3D" id="1.10.10.10">
    <property type="entry name" value="Winged helix-like DNA-binding domain superfamily/Winged helix DNA-binding domain"/>
    <property type="match status" value="1"/>
</dbReference>
<dbReference type="InterPro" id="IPR036388">
    <property type="entry name" value="WH-like_DNA-bd_sf"/>
</dbReference>
<dbReference type="Gene3D" id="3.40.50.300">
    <property type="entry name" value="P-loop containing nucleotide triphosphate hydrolases"/>
    <property type="match status" value="1"/>
</dbReference>
<evidence type="ECO:0000256" key="2">
    <source>
        <dbReference type="PROSITE-ProRule" id="PRU01091"/>
    </source>
</evidence>
<reference evidence="4 5" key="1">
    <citation type="submission" date="2018-06" db="EMBL/GenBank/DDBJ databases">
        <title>Comparative genomics of Bradyrhizobium nodulating Arachidis hypogaea.</title>
        <authorList>
            <person name="Li Y."/>
        </authorList>
    </citation>
    <scope>NUCLEOTIDE SEQUENCE [LARGE SCALE GENOMIC DNA]</scope>
    <source>
        <strain evidence="4 5">CCBAU 051107</strain>
    </source>
</reference>
<protein>
    <submittedName>
        <fullName evidence="4">LuxR family transcriptional regulator</fullName>
    </submittedName>
</protein>
<dbReference type="GO" id="GO:0000160">
    <property type="term" value="P:phosphorelay signal transduction system"/>
    <property type="evidence" value="ECO:0007669"/>
    <property type="project" value="InterPro"/>
</dbReference>
<evidence type="ECO:0000259" key="3">
    <source>
        <dbReference type="PROSITE" id="PS51755"/>
    </source>
</evidence>
<feature type="DNA-binding region" description="OmpR/PhoB-type" evidence="2">
    <location>
        <begin position="18"/>
        <end position="113"/>
    </location>
</feature>
<dbReference type="InterPro" id="IPR011990">
    <property type="entry name" value="TPR-like_helical_dom_sf"/>
</dbReference>
<organism evidence="4 5">
    <name type="scientific">Bradyrhizobium arachidis</name>
    <dbReference type="NCBI Taxonomy" id="858423"/>
    <lineage>
        <taxon>Bacteria</taxon>
        <taxon>Pseudomonadati</taxon>
        <taxon>Pseudomonadota</taxon>
        <taxon>Alphaproteobacteria</taxon>
        <taxon>Hyphomicrobiales</taxon>
        <taxon>Nitrobacteraceae</taxon>
        <taxon>Bradyrhizobium</taxon>
    </lineage>
</organism>
<dbReference type="GO" id="GO:0003677">
    <property type="term" value="F:DNA binding"/>
    <property type="evidence" value="ECO:0007669"/>
    <property type="project" value="UniProtKB-UniRule"/>
</dbReference>
<dbReference type="EMBL" id="CP030050">
    <property type="protein sequence ID" value="QOZ71893.1"/>
    <property type="molecule type" value="Genomic_DNA"/>
</dbReference>
<dbReference type="PANTHER" id="PTHR47691">
    <property type="entry name" value="REGULATOR-RELATED"/>
    <property type="match status" value="1"/>
</dbReference>
<evidence type="ECO:0000256" key="1">
    <source>
        <dbReference type="ARBA" id="ARBA00023125"/>
    </source>
</evidence>
<dbReference type="InterPro" id="IPR027417">
    <property type="entry name" value="P-loop_NTPase"/>
</dbReference>
<dbReference type="PROSITE" id="PS51755">
    <property type="entry name" value="OMPR_PHOB"/>
    <property type="match status" value="1"/>
</dbReference>
<dbReference type="GO" id="GO:0006355">
    <property type="term" value="P:regulation of DNA-templated transcription"/>
    <property type="evidence" value="ECO:0007669"/>
    <property type="project" value="InterPro"/>
</dbReference>
<dbReference type="InterPro" id="IPR016032">
    <property type="entry name" value="Sig_transdc_resp-reg_C-effctor"/>
</dbReference>
<gene>
    <name evidence="4" type="ORF">WN72_40615</name>
</gene>
<name>A0AAE7NTX4_9BRAD</name>
<dbReference type="InterPro" id="IPR001867">
    <property type="entry name" value="OmpR/PhoB-type_DNA-bd"/>
</dbReference>
<dbReference type="Pfam" id="PF25872">
    <property type="entry name" value="HTH_77"/>
    <property type="match status" value="1"/>
</dbReference>
<dbReference type="PANTHER" id="PTHR47691:SF3">
    <property type="entry name" value="HTH-TYPE TRANSCRIPTIONAL REGULATOR RV0890C-RELATED"/>
    <property type="match status" value="1"/>
</dbReference>
<dbReference type="SUPFAM" id="SSF48452">
    <property type="entry name" value="TPR-like"/>
    <property type="match status" value="2"/>
</dbReference>
<sequence length="963" mass="104879">MRITRSTGVADLTEQSPKAVHASNGWEVDLARRELRSRGASVPIGSRAFEILEILARSGGKLVSKYHLMERVWPGAVVEENTLQFHISAIRKAFGADRGLLKTVAGRGYRLLGRWNVLEAPEPEHRFDNAERNPKPPFRSNVPIAASALIGRSEPRQHLLDVLSAYRVVTLTGPGGIGKSVLALEVARSIFPALEGDCWIVELASLSDPALVPAAVSVALGLRLAGSVISAESVARALDRERLLLVLDNCDHLINAAAKLAETIVRLCPNVSVLATSREILRIEGEYAYRVPPLDVPPLRQDDEDVIRGYSAIQLFNARLIALDAGSSAGPGNLPFIAAICRHLDGIPLAIEFAAARVATLGLQQTTDLLDDRFSLLTAGRRTALPRHQTLRAALDWSYELLPEAERALLSRLAICAGGFTLEAATAVMGDLGVTATMVAEGIASLVAKSLVSLDASASFGRWRLLETIRAYALDKLAESGEGEQVARRHAEFYRDLFALAAAGPSVDLNDLPRYVRDIDNMRTALEWAFSRDSQKVDIGIGLAVAAGPVLLATSMLPECYRWSEQALLVLDDTRRGTSDEMRLQAALGYSLMFTRGGGNEARAALDRSLSIAEVRGDLTYQMWLLSALNIFHFRGGNRELTLQCAKRSLAVAEALGDPAAFALAHFVLGNSLYLTGDLRGAQAEFETAIENRSRAQRASKVYFGFDVAAPAAMGLASTLCLQGYPRQATEQAHLILEDARHIKHSITLSLTLIHAVLLFLWTGDLETAEKVTDWYISNGRAHSLALQVLVGRGIKALLAISRGDSQIGVDTLQNCVQELRAARYGMMASPFNLSLTEGLAATGRFDEAMSVINDGIQLVEMNGDLIYMTELLRVKGVLLLSMRQPDVEEAERLFDRSLELSRQQGARASELRATADLAKLMSAHGRREDARILLEQMIAWFKGQDTADLKAAERLLTTLELK</sequence>
<dbReference type="Pfam" id="PF00486">
    <property type="entry name" value="Trans_reg_C"/>
    <property type="match status" value="1"/>
</dbReference>
<dbReference type="AlphaFoldDB" id="A0AAE7NTX4"/>
<evidence type="ECO:0000313" key="5">
    <source>
        <dbReference type="Proteomes" id="UP000594015"/>
    </source>
</evidence>
<dbReference type="SUPFAM" id="SSF52540">
    <property type="entry name" value="P-loop containing nucleoside triphosphate hydrolases"/>
    <property type="match status" value="1"/>
</dbReference>
<dbReference type="PRINTS" id="PR00364">
    <property type="entry name" value="DISEASERSIST"/>
</dbReference>
<accession>A0AAE7NTX4</accession>
<dbReference type="Proteomes" id="UP000594015">
    <property type="component" value="Chromosome"/>
</dbReference>
<dbReference type="SUPFAM" id="SSF46894">
    <property type="entry name" value="C-terminal effector domain of the bipartite response regulators"/>
    <property type="match status" value="1"/>
</dbReference>
<keyword evidence="1 2" id="KW-0238">DNA-binding</keyword>
<dbReference type="CDD" id="cd00383">
    <property type="entry name" value="trans_reg_C"/>
    <property type="match status" value="1"/>
</dbReference>
<dbReference type="SMART" id="SM00862">
    <property type="entry name" value="Trans_reg_C"/>
    <property type="match status" value="1"/>
</dbReference>
<dbReference type="InterPro" id="IPR058852">
    <property type="entry name" value="HTH_77"/>
</dbReference>
<feature type="domain" description="OmpR/PhoB-type" evidence="3">
    <location>
        <begin position="18"/>
        <end position="113"/>
    </location>
</feature>
<evidence type="ECO:0000313" key="4">
    <source>
        <dbReference type="EMBL" id="QOZ71893.1"/>
    </source>
</evidence>
<proteinExistence type="predicted"/>
<dbReference type="Gene3D" id="1.25.40.10">
    <property type="entry name" value="Tetratricopeptide repeat domain"/>
    <property type="match status" value="2"/>
</dbReference>